<dbReference type="EnsemblPlants" id="MELO3C034986.2.1">
    <property type="protein sequence ID" value="MELO3C034986.2.1"/>
    <property type="gene ID" value="MELO3C034986.2"/>
</dbReference>
<keyword evidence="1" id="KW-0812">Transmembrane</keyword>
<name>A0A9I9EKE7_CUCME</name>
<sequence>MVQRRIELISFLNTPLYQTIRITNLECTQTITKSYRSTAELIAAYWRWVPLESTPKKDGSNSSCMDLLTTKAQDLSIHNFSDLAKAIIWSLSASRFASFALSWNMSASASLSLTIFSSSSICSFFLCFSSFNSAASLALSSTSRSNASMSIRAFLYLLFFSSATISIFLIASCTTSAMRVQASCGAISRPPSPFSMLLGESNSSSTRNKKKSRMSSFFHMNRIFTLPEKLPPSGVLTSTKYSTNIVEFPCQSIQVHSWQMNPCKFFHHEWHNPCESNESTDRNQSNDSFCKMKISSLCCEPPLPSRITRSPVFNSSRNSLGNRCIFSEIKSTLSLAISLRDILSALEKR</sequence>
<keyword evidence="1" id="KW-1133">Transmembrane helix</keyword>
<feature type="transmembrane region" description="Helical" evidence="1">
    <location>
        <begin position="151"/>
        <end position="171"/>
    </location>
</feature>
<keyword evidence="1" id="KW-0472">Membrane</keyword>
<reference evidence="2" key="1">
    <citation type="submission" date="2023-03" db="UniProtKB">
        <authorList>
            <consortium name="EnsemblPlants"/>
        </authorList>
    </citation>
    <scope>IDENTIFICATION</scope>
</reference>
<dbReference type="Gramene" id="MELO3C034986.2.1">
    <property type="protein sequence ID" value="MELO3C034986.2.1"/>
    <property type="gene ID" value="MELO3C034986.2"/>
</dbReference>
<organism evidence="2">
    <name type="scientific">Cucumis melo</name>
    <name type="common">Muskmelon</name>
    <dbReference type="NCBI Taxonomy" id="3656"/>
    <lineage>
        <taxon>Eukaryota</taxon>
        <taxon>Viridiplantae</taxon>
        <taxon>Streptophyta</taxon>
        <taxon>Embryophyta</taxon>
        <taxon>Tracheophyta</taxon>
        <taxon>Spermatophyta</taxon>
        <taxon>Magnoliopsida</taxon>
        <taxon>eudicotyledons</taxon>
        <taxon>Gunneridae</taxon>
        <taxon>Pentapetalae</taxon>
        <taxon>rosids</taxon>
        <taxon>fabids</taxon>
        <taxon>Cucurbitales</taxon>
        <taxon>Cucurbitaceae</taxon>
        <taxon>Benincaseae</taxon>
        <taxon>Cucumis</taxon>
    </lineage>
</organism>
<dbReference type="AlphaFoldDB" id="A0A9I9EKE7"/>
<proteinExistence type="predicted"/>
<feature type="transmembrane region" description="Helical" evidence="1">
    <location>
        <begin position="115"/>
        <end position="139"/>
    </location>
</feature>
<evidence type="ECO:0000256" key="1">
    <source>
        <dbReference type="SAM" id="Phobius"/>
    </source>
</evidence>
<evidence type="ECO:0000313" key="2">
    <source>
        <dbReference type="EnsemblPlants" id="MELO3C034986.2.1"/>
    </source>
</evidence>
<protein>
    <submittedName>
        <fullName evidence="2">Uncharacterized protein</fullName>
    </submittedName>
</protein>
<accession>A0A9I9EKE7</accession>